<dbReference type="SUPFAM" id="SSF55729">
    <property type="entry name" value="Acyl-CoA N-acyltransferases (Nat)"/>
    <property type="match status" value="1"/>
</dbReference>
<evidence type="ECO:0000313" key="5">
    <source>
        <dbReference type="EMBL" id="MBC3516520.1"/>
    </source>
</evidence>
<dbReference type="PANTHER" id="PTHR43792:SF8">
    <property type="entry name" value="[RIBOSOMAL PROTEIN US5]-ALANINE N-ACETYLTRANSFERASE"/>
    <property type="match status" value="1"/>
</dbReference>
<feature type="domain" description="N-acetyltransferase" evidence="4">
    <location>
        <begin position="20"/>
        <end position="177"/>
    </location>
</feature>
<dbReference type="InterPro" id="IPR000182">
    <property type="entry name" value="GNAT_dom"/>
</dbReference>
<sequence length="191" mass="22645">MKNQYIQLVPADLSLAEQVIDYYRRNRDFLESFEPIRSEEFFSLEYQQEVLRNEMQRCKEKTAFRFYIKSTDHPQKIIGMIGLNNVVWGAFCSAFLGYKLDVGFVNKGYMSMAVGMLTKYAFEELGLHRIEANVMPKNRASLRVLEKNQFINEGLSKYYLNINGIWEDHIHMVKINYDMHEIPVCRNKKQY</sequence>
<keyword evidence="2" id="KW-0012">Acyltransferase</keyword>
<reference evidence="5" key="1">
    <citation type="submission" date="2020-08" db="EMBL/GenBank/DDBJ databases">
        <authorList>
            <person name="Liu C."/>
            <person name="Sun Q."/>
        </authorList>
    </citation>
    <scope>NUCLEOTIDE SEQUENCE</scope>
    <source>
        <strain evidence="5">NSJ-65</strain>
    </source>
</reference>
<dbReference type="GO" id="GO:0005737">
    <property type="term" value="C:cytoplasm"/>
    <property type="evidence" value="ECO:0007669"/>
    <property type="project" value="TreeGrafter"/>
</dbReference>
<proteinExistence type="inferred from homology"/>
<dbReference type="Gene3D" id="3.40.630.30">
    <property type="match status" value="1"/>
</dbReference>
<comment type="caution">
    <text evidence="5">The sequence shown here is derived from an EMBL/GenBank/DDBJ whole genome shotgun (WGS) entry which is preliminary data.</text>
</comment>
<dbReference type="InterPro" id="IPR051531">
    <property type="entry name" value="N-acetyltransferase"/>
</dbReference>
<evidence type="ECO:0000256" key="2">
    <source>
        <dbReference type="ARBA" id="ARBA00023315"/>
    </source>
</evidence>
<gene>
    <name evidence="5" type="ORF">H8K20_08930</name>
</gene>
<keyword evidence="1" id="KW-0808">Transferase</keyword>
<organism evidence="5 6">
    <name type="scientific">Neobittarella massiliensis</name>
    <name type="common">ex Bilen et al. 2018</name>
    <dbReference type="NCBI Taxonomy" id="2041842"/>
    <lineage>
        <taxon>Bacteria</taxon>
        <taxon>Bacillati</taxon>
        <taxon>Bacillota</taxon>
        <taxon>Clostridia</taxon>
        <taxon>Eubacteriales</taxon>
        <taxon>Oscillospiraceae</taxon>
        <taxon>Neobittarella (ex Bilen et al. 2018)</taxon>
    </lineage>
</organism>
<evidence type="ECO:0000256" key="1">
    <source>
        <dbReference type="ARBA" id="ARBA00022679"/>
    </source>
</evidence>
<comment type="similarity">
    <text evidence="3">Belongs to the acetyltransferase family. RimJ subfamily.</text>
</comment>
<name>A0A8J6IPH6_9FIRM</name>
<dbReference type="RefSeq" id="WP_186488144.1">
    <property type="nucleotide sequence ID" value="NZ_JACOGI010000001.1"/>
</dbReference>
<evidence type="ECO:0000313" key="6">
    <source>
        <dbReference type="Proteomes" id="UP000597668"/>
    </source>
</evidence>
<dbReference type="AlphaFoldDB" id="A0A8J6IPH6"/>
<dbReference type="EMBL" id="JACOGI010000001">
    <property type="protein sequence ID" value="MBC3516520.1"/>
    <property type="molecule type" value="Genomic_DNA"/>
</dbReference>
<protein>
    <submittedName>
        <fullName evidence="5">GNAT family N-acetyltransferase</fullName>
    </submittedName>
</protein>
<dbReference type="PANTHER" id="PTHR43792">
    <property type="entry name" value="GNAT FAMILY, PUTATIVE (AFU_ORTHOLOGUE AFUA_3G00765)-RELATED-RELATED"/>
    <property type="match status" value="1"/>
</dbReference>
<dbReference type="Proteomes" id="UP000597668">
    <property type="component" value="Unassembled WGS sequence"/>
</dbReference>
<dbReference type="InterPro" id="IPR016181">
    <property type="entry name" value="Acyl_CoA_acyltransferase"/>
</dbReference>
<dbReference type="GO" id="GO:0008999">
    <property type="term" value="F:protein-N-terminal-alanine acetyltransferase activity"/>
    <property type="evidence" value="ECO:0007669"/>
    <property type="project" value="TreeGrafter"/>
</dbReference>
<dbReference type="Pfam" id="PF13302">
    <property type="entry name" value="Acetyltransf_3"/>
    <property type="match status" value="1"/>
</dbReference>
<evidence type="ECO:0000259" key="4">
    <source>
        <dbReference type="PROSITE" id="PS51186"/>
    </source>
</evidence>
<keyword evidence="6" id="KW-1185">Reference proteome</keyword>
<evidence type="ECO:0000256" key="3">
    <source>
        <dbReference type="ARBA" id="ARBA00038502"/>
    </source>
</evidence>
<accession>A0A8J6IPH6</accession>
<dbReference type="PROSITE" id="PS51186">
    <property type="entry name" value="GNAT"/>
    <property type="match status" value="1"/>
</dbReference>